<dbReference type="Pfam" id="PF00440">
    <property type="entry name" value="TetR_N"/>
    <property type="match status" value="1"/>
</dbReference>
<evidence type="ECO:0000256" key="1">
    <source>
        <dbReference type="ARBA" id="ARBA00023015"/>
    </source>
</evidence>
<dbReference type="SUPFAM" id="SSF46689">
    <property type="entry name" value="Homeodomain-like"/>
    <property type="match status" value="1"/>
</dbReference>
<comment type="caution">
    <text evidence="6">The sequence shown here is derived from an EMBL/GenBank/DDBJ whole genome shotgun (WGS) entry which is preliminary data.</text>
</comment>
<keyword evidence="3" id="KW-0804">Transcription</keyword>
<gene>
    <name evidence="6" type="ORF">D0962_02020</name>
</gene>
<dbReference type="Proteomes" id="UP000473574">
    <property type="component" value="Unassembled WGS sequence"/>
</dbReference>
<name>A0A6M0S091_9CYAN</name>
<dbReference type="GO" id="GO:0003677">
    <property type="term" value="F:DNA binding"/>
    <property type="evidence" value="ECO:0007669"/>
    <property type="project" value="UniProtKB-UniRule"/>
</dbReference>
<evidence type="ECO:0000259" key="5">
    <source>
        <dbReference type="PROSITE" id="PS50977"/>
    </source>
</evidence>
<evidence type="ECO:0000313" key="7">
    <source>
        <dbReference type="Proteomes" id="UP000473574"/>
    </source>
</evidence>
<reference evidence="6 7" key="1">
    <citation type="journal article" date="2020" name="Microb. Ecol.">
        <title>Ecogenomics of the Marine Benthic Filamentous Cyanobacterium Adonisia.</title>
        <authorList>
            <person name="Walter J.M."/>
            <person name="Coutinho F.H."/>
            <person name="Leomil L."/>
            <person name="Hargreaves P.I."/>
            <person name="Campeao M.E."/>
            <person name="Vieira V.V."/>
            <person name="Silva B.S."/>
            <person name="Fistarol G.O."/>
            <person name="Salomon P.S."/>
            <person name="Sawabe T."/>
            <person name="Mino S."/>
            <person name="Hosokawa M."/>
            <person name="Miyashita H."/>
            <person name="Maruyama F."/>
            <person name="van Verk M.C."/>
            <person name="Dutilh B.E."/>
            <person name="Thompson C.C."/>
            <person name="Thompson F.L."/>
        </authorList>
    </citation>
    <scope>NUCLEOTIDE SEQUENCE [LARGE SCALE GENOMIC DNA]</scope>
    <source>
        <strain evidence="6 7">CCMR0082</strain>
    </source>
</reference>
<feature type="domain" description="HTH tetR-type" evidence="5">
    <location>
        <begin position="10"/>
        <end position="70"/>
    </location>
</feature>
<sequence length="201" mass="21542">MANLRSQKKAETSARLLAAARKSFFELGYAATSMDKLCASAGVTRGALYHNFGGKDGLFEAVVQKINDEMVERLLAMAGDDASLDTFVRVCRSYLTFALDPEIQRIVFQDAPAVLGQRLRDIDAQGSIVPLTDAIADLIDGNIFPDIDPTALAVLLNGAMIDAALWIASQPDKDHSLESAANALEQLIRQLAGESSQSLSG</sequence>
<dbReference type="EMBL" id="QZCE01000001">
    <property type="protein sequence ID" value="NEZ61563.1"/>
    <property type="molecule type" value="Genomic_DNA"/>
</dbReference>
<evidence type="ECO:0000313" key="6">
    <source>
        <dbReference type="EMBL" id="NEZ61563.1"/>
    </source>
</evidence>
<feature type="DNA-binding region" description="H-T-H motif" evidence="4">
    <location>
        <begin position="33"/>
        <end position="52"/>
    </location>
</feature>
<proteinExistence type="predicted"/>
<evidence type="ECO:0000256" key="2">
    <source>
        <dbReference type="ARBA" id="ARBA00023125"/>
    </source>
</evidence>
<dbReference type="Gene3D" id="1.10.357.10">
    <property type="entry name" value="Tetracycline Repressor, domain 2"/>
    <property type="match status" value="1"/>
</dbReference>
<dbReference type="InterPro" id="IPR009057">
    <property type="entry name" value="Homeodomain-like_sf"/>
</dbReference>
<dbReference type="PROSITE" id="PS50977">
    <property type="entry name" value="HTH_TETR_2"/>
    <property type="match status" value="1"/>
</dbReference>
<dbReference type="PANTHER" id="PTHR47506:SF3">
    <property type="entry name" value="HTH-TYPE TRANSCRIPTIONAL REGULATOR LMRA"/>
    <property type="match status" value="1"/>
</dbReference>
<evidence type="ECO:0000256" key="3">
    <source>
        <dbReference type="ARBA" id="ARBA00023163"/>
    </source>
</evidence>
<dbReference type="PANTHER" id="PTHR47506">
    <property type="entry name" value="TRANSCRIPTIONAL REGULATORY PROTEIN"/>
    <property type="match status" value="1"/>
</dbReference>
<evidence type="ECO:0000256" key="4">
    <source>
        <dbReference type="PROSITE-ProRule" id="PRU00335"/>
    </source>
</evidence>
<dbReference type="PRINTS" id="PR00455">
    <property type="entry name" value="HTHTETR"/>
</dbReference>
<dbReference type="InterPro" id="IPR001647">
    <property type="entry name" value="HTH_TetR"/>
</dbReference>
<organism evidence="6 7">
    <name type="scientific">Adonisia turfae CCMR0082</name>
    <dbReference type="NCBI Taxonomy" id="2304604"/>
    <lineage>
        <taxon>Bacteria</taxon>
        <taxon>Bacillati</taxon>
        <taxon>Cyanobacteriota</taxon>
        <taxon>Adonisia</taxon>
        <taxon>Adonisia turfae</taxon>
    </lineage>
</organism>
<dbReference type="AlphaFoldDB" id="A0A6M0S091"/>
<dbReference type="InterPro" id="IPR049484">
    <property type="entry name" value="Rv0078-like_C"/>
</dbReference>
<dbReference type="Pfam" id="PF21351">
    <property type="entry name" value="TetR_C_41"/>
    <property type="match status" value="1"/>
</dbReference>
<protein>
    <submittedName>
        <fullName evidence="6">TetR/AcrR family transcriptional regulator</fullName>
    </submittedName>
</protein>
<keyword evidence="1" id="KW-0805">Transcription regulation</keyword>
<dbReference type="RefSeq" id="WP_163659398.1">
    <property type="nucleotide sequence ID" value="NZ_QZCE01000001.1"/>
</dbReference>
<keyword evidence="2 4" id="KW-0238">DNA-binding</keyword>
<accession>A0A6M0S091</accession>